<evidence type="ECO:0000313" key="2">
    <source>
        <dbReference type="EMBL" id="GAA0166109.1"/>
    </source>
</evidence>
<organism evidence="2 3">
    <name type="scientific">Lithospermum erythrorhizon</name>
    <name type="common">Purple gromwell</name>
    <name type="synonym">Lithospermum officinale var. erythrorhizon</name>
    <dbReference type="NCBI Taxonomy" id="34254"/>
    <lineage>
        <taxon>Eukaryota</taxon>
        <taxon>Viridiplantae</taxon>
        <taxon>Streptophyta</taxon>
        <taxon>Embryophyta</taxon>
        <taxon>Tracheophyta</taxon>
        <taxon>Spermatophyta</taxon>
        <taxon>Magnoliopsida</taxon>
        <taxon>eudicotyledons</taxon>
        <taxon>Gunneridae</taxon>
        <taxon>Pentapetalae</taxon>
        <taxon>asterids</taxon>
        <taxon>lamiids</taxon>
        <taxon>Boraginales</taxon>
        <taxon>Boraginaceae</taxon>
        <taxon>Boraginoideae</taxon>
        <taxon>Lithospermeae</taxon>
        <taxon>Lithospermum</taxon>
    </lineage>
</organism>
<protein>
    <submittedName>
        <fullName evidence="2">Uncharacterized protein</fullName>
    </submittedName>
</protein>
<accession>A0AAV3QQ01</accession>
<dbReference type="EMBL" id="BAABME010005609">
    <property type="protein sequence ID" value="GAA0166109.1"/>
    <property type="molecule type" value="Genomic_DNA"/>
</dbReference>
<dbReference type="AlphaFoldDB" id="A0AAV3QQ01"/>
<feature type="compositionally biased region" description="Basic and acidic residues" evidence="1">
    <location>
        <begin position="99"/>
        <end position="113"/>
    </location>
</feature>
<dbReference type="Proteomes" id="UP001454036">
    <property type="component" value="Unassembled WGS sequence"/>
</dbReference>
<evidence type="ECO:0000256" key="1">
    <source>
        <dbReference type="SAM" id="MobiDB-lite"/>
    </source>
</evidence>
<reference evidence="2 3" key="1">
    <citation type="submission" date="2024-01" db="EMBL/GenBank/DDBJ databases">
        <title>The complete chloroplast genome sequence of Lithospermum erythrorhizon: insights into the phylogenetic relationship among Boraginaceae species and the maternal lineages of purple gromwells.</title>
        <authorList>
            <person name="Okada T."/>
            <person name="Watanabe K."/>
        </authorList>
    </citation>
    <scope>NUCLEOTIDE SEQUENCE [LARGE SCALE GENOMIC DNA]</scope>
</reference>
<feature type="region of interest" description="Disordered" evidence="1">
    <location>
        <begin position="63"/>
        <end position="113"/>
    </location>
</feature>
<sequence length="113" mass="12747">MDLLKANEYVDHTLMMEHTLAQFDLFAQQLYILDQSTKAPSYCCNREEAAKAPEFAIIQIKSNPSHREEATKEPGLEIIQIKSNPSKSEEAGKAPGGRKYPDQVKLKENKSKP</sequence>
<comment type="caution">
    <text evidence="2">The sequence shown here is derived from an EMBL/GenBank/DDBJ whole genome shotgun (WGS) entry which is preliminary data.</text>
</comment>
<feature type="compositionally biased region" description="Basic and acidic residues" evidence="1">
    <location>
        <begin position="65"/>
        <end position="75"/>
    </location>
</feature>
<proteinExistence type="predicted"/>
<keyword evidence="3" id="KW-1185">Reference proteome</keyword>
<evidence type="ECO:0000313" key="3">
    <source>
        <dbReference type="Proteomes" id="UP001454036"/>
    </source>
</evidence>
<name>A0AAV3QQ01_LITER</name>
<gene>
    <name evidence="2" type="ORF">LIER_21340</name>
</gene>